<keyword evidence="2" id="KW-1185">Reference proteome</keyword>
<dbReference type="RefSeq" id="WP_267533037.1">
    <property type="nucleotide sequence ID" value="NZ_JAPNKA010000001.1"/>
</dbReference>
<reference evidence="1 2" key="1">
    <citation type="submission" date="2022-11" db="EMBL/GenBank/DDBJ databases">
        <title>Minimal conservation of predation-associated metabolite biosynthetic gene clusters underscores biosynthetic potential of Myxococcota including descriptions for ten novel species: Archangium lansinium sp. nov., Myxococcus landrumus sp. nov., Nannocystis bai.</title>
        <authorList>
            <person name="Ahearne A."/>
            <person name="Stevens C."/>
            <person name="Phillips K."/>
        </authorList>
    </citation>
    <scope>NUCLEOTIDE SEQUENCE [LARGE SCALE GENOMIC DNA]</scope>
    <source>
        <strain evidence="1 2">MIWBW</strain>
    </source>
</reference>
<gene>
    <name evidence="1" type="ORF">OV287_06105</name>
</gene>
<dbReference type="EMBL" id="JAPNKA010000001">
    <property type="protein sequence ID" value="MCY1074054.1"/>
    <property type="molecule type" value="Genomic_DNA"/>
</dbReference>
<name>A0ABT3ZXD2_9BACT</name>
<sequence>MEPVTLAAVTSAITVLGTKVAEGVATQAGKTMWDRVLKVFGWSAAPPVDGLAQTTAEHLQSHPEHAAQVIHVLKQDAGSVGMLVGRIDAEKVIVAQNIHNINM</sequence>
<accession>A0ABT3ZXD2</accession>
<proteinExistence type="predicted"/>
<evidence type="ECO:0000313" key="2">
    <source>
        <dbReference type="Proteomes" id="UP001207654"/>
    </source>
</evidence>
<dbReference type="Proteomes" id="UP001207654">
    <property type="component" value="Unassembled WGS sequence"/>
</dbReference>
<evidence type="ECO:0000313" key="1">
    <source>
        <dbReference type="EMBL" id="MCY1074054.1"/>
    </source>
</evidence>
<protein>
    <submittedName>
        <fullName evidence="1">Uncharacterized protein</fullName>
    </submittedName>
</protein>
<comment type="caution">
    <text evidence="1">The sequence shown here is derived from an EMBL/GenBank/DDBJ whole genome shotgun (WGS) entry which is preliminary data.</text>
</comment>
<organism evidence="1 2">
    <name type="scientific">Archangium lansingense</name>
    <dbReference type="NCBI Taxonomy" id="2995310"/>
    <lineage>
        <taxon>Bacteria</taxon>
        <taxon>Pseudomonadati</taxon>
        <taxon>Myxococcota</taxon>
        <taxon>Myxococcia</taxon>
        <taxon>Myxococcales</taxon>
        <taxon>Cystobacterineae</taxon>
        <taxon>Archangiaceae</taxon>
        <taxon>Archangium</taxon>
    </lineage>
</organism>